<proteinExistence type="predicted"/>
<dbReference type="Proteomes" id="UP000216225">
    <property type="component" value="Unassembled WGS sequence"/>
</dbReference>
<sequence length="556" mass="59756">MPTPRTIVPMTSAPAPGLQLLGSVCWHAAGGGGRVAFQAERRFQLLALLACHDAPVPRSRLAGWLWPEREPADARRNLRKVLLQAHRLCAELPQAPPLELHGEQLRWHPATDLHGFLRTCDGPDPARAVQAYRPGLLAGLEAGLGDDALEWLARQRAWLDERWHAAARRWLDGLRHAPQAQAAAAEQVLARDPLDEAALRTLLQACAALGERTRGLRALQAYGVRLCAELGAAPSPELAALGQALHPAPAPMVTPRVRETSDSAVQAIVLAAMDTVADASHWPVLLQRLTQATHGLGSLFAGCSFTRSQDGLLLTHGLDTALGQRFLDRYQDNPWARGMARVRPGQGVDQMQFTDQRTLERTAFYQEIIRPQGILNMAAMGVPMDAPFTTGGVSIGFGGPHASEHVAQAVRLLEHLAPYLQRAMAALLRRRRLPCAEALAAGLDRLPGAVLILAAGGQVLFANARAEALLVAGDGLCLRAGRLAAARPADAPRLDALLAQAAQAPRPLATLRAHLRLHRPAGRPALGVSVLPMRDGRDRLQLPGRAAVLVLAEELP</sequence>
<dbReference type="Pfam" id="PF03704">
    <property type="entry name" value="BTAD"/>
    <property type="match status" value="1"/>
</dbReference>
<dbReference type="InterPro" id="IPR011990">
    <property type="entry name" value="TPR-like_helical_dom_sf"/>
</dbReference>
<dbReference type="PANTHER" id="PTHR35807">
    <property type="entry name" value="TRANSCRIPTIONAL REGULATOR REDD-RELATED"/>
    <property type="match status" value="1"/>
</dbReference>
<evidence type="ECO:0000259" key="1">
    <source>
        <dbReference type="SMART" id="SM01043"/>
    </source>
</evidence>
<comment type="caution">
    <text evidence="2">The sequence shown here is derived from an EMBL/GenBank/DDBJ whole genome shotgun (WGS) entry which is preliminary data.</text>
</comment>
<dbReference type="Gene3D" id="1.25.40.10">
    <property type="entry name" value="Tetratricopeptide repeat domain"/>
    <property type="match status" value="1"/>
</dbReference>
<reference evidence="2 3" key="1">
    <citation type="submission" date="2018-09" db="EMBL/GenBank/DDBJ databases">
        <title>Genome comparison of Alicycliphilus sp. BQ1, a polyurethanolytic bacterium, with its closest phylogenetic relatives Alicycliphilus denitrificans BC and K601, unable to attack polyurethane.</title>
        <authorList>
            <person name="Loza-Tavera H."/>
            <person name="Lozano L."/>
            <person name="Cevallos M."/>
            <person name="Maya-Lucas O."/>
            <person name="Garcia-Mena J."/>
            <person name="Hernandez J."/>
        </authorList>
    </citation>
    <scope>NUCLEOTIDE SEQUENCE [LARGE SCALE GENOMIC DNA]</scope>
    <source>
        <strain evidence="2 3">BQ1</strain>
    </source>
</reference>
<evidence type="ECO:0000313" key="3">
    <source>
        <dbReference type="Proteomes" id="UP000216225"/>
    </source>
</evidence>
<dbReference type="InterPro" id="IPR051677">
    <property type="entry name" value="AfsR-DnrI-RedD_regulator"/>
</dbReference>
<name>A0A3R7IS26_9BURK</name>
<dbReference type="AlphaFoldDB" id="A0A3R7IS26"/>
<dbReference type="Gene3D" id="1.10.10.10">
    <property type="entry name" value="Winged helix-like DNA-binding domain superfamily/Winged helix DNA-binding domain"/>
    <property type="match status" value="1"/>
</dbReference>
<gene>
    <name evidence="2" type="ORF">CE154_015750</name>
</gene>
<dbReference type="InterPro" id="IPR036388">
    <property type="entry name" value="WH-like_DNA-bd_sf"/>
</dbReference>
<dbReference type="SMART" id="SM01043">
    <property type="entry name" value="BTAD"/>
    <property type="match status" value="1"/>
</dbReference>
<feature type="domain" description="Bacterial transcriptional activator" evidence="1">
    <location>
        <begin position="111"/>
        <end position="246"/>
    </location>
</feature>
<accession>A0A3R7IS26</accession>
<organism evidence="2 3">
    <name type="scientific">Alicycliphilus denitrificans</name>
    <dbReference type="NCBI Taxonomy" id="179636"/>
    <lineage>
        <taxon>Bacteria</taxon>
        <taxon>Pseudomonadati</taxon>
        <taxon>Pseudomonadota</taxon>
        <taxon>Betaproteobacteria</taxon>
        <taxon>Burkholderiales</taxon>
        <taxon>Comamonadaceae</taxon>
        <taxon>Alicycliphilus</taxon>
    </lineage>
</organism>
<protein>
    <recommendedName>
        <fullName evidence="1">Bacterial transcriptional activator domain-containing protein</fullName>
    </recommendedName>
</protein>
<dbReference type="InterPro" id="IPR005158">
    <property type="entry name" value="BTAD"/>
</dbReference>
<evidence type="ECO:0000313" key="2">
    <source>
        <dbReference type="EMBL" id="RKJ95391.1"/>
    </source>
</evidence>
<dbReference type="EMBL" id="NKDB02000003">
    <property type="protein sequence ID" value="RKJ95391.1"/>
    <property type="molecule type" value="Genomic_DNA"/>
</dbReference>